<dbReference type="GO" id="GO:0051607">
    <property type="term" value="P:defense response to virus"/>
    <property type="evidence" value="ECO:0007669"/>
    <property type="project" value="UniProtKB-KW"/>
</dbReference>
<dbReference type="InterPro" id="IPR043502">
    <property type="entry name" value="DNA/RNA_pol_sf"/>
</dbReference>
<comment type="similarity">
    <text evidence="8">Belongs to the bacterial reverse transcriptase family.</text>
</comment>
<evidence type="ECO:0000313" key="12">
    <source>
        <dbReference type="Proteomes" id="UP000006697"/>
    </source>
</evidence>
<keyword evidence="5" id="KW-0460">Magnesium</keyword>
<keyword evidence="2" id="KW-0808">Transferase</keyword>
<dbReference type="CDD" id="cd03487">
    <property type="entry name" value="RT_Bac_retron_II"/>
    <property type="match status" value="1"/>
</dbReference>
<name>A4G158_HERAR</name>
<dbReference type="Pfam" id="PF00078">
    <property type="entry name" value="RVT_1"/>
    <property type="match status" value="1"/>
</dbReference>
<evidence type="ECO:0000256" key="6">
    <source>
        <dbReference type="ARBA" id="ARBA00022918"/>
    </source>
</evidence>
<dbReference type="EC" id="2.7.7.49" evidence="1"/>
<evidence type="ECO:0000256" key="2">
    <source>
        <dbReference type="ARBA" id="ARBA00022679"/>
    </source>
</evidence>
<evidence type="ECO:0000256" key="9">
    <source>
        <dbReference type="ARBA" id="ARBA00048173"/>
    </source>
</evidence>
<evidence type="ECO:0000256" key="1">
    <source>
        <dbReference type="ARBA" id="ARBA00012493"/>
    </source>
</evidence>
<evidence type="ECO:0000256" key="4">
    <source>
        <dbReference type="ARBA" id="ARBA00022723"/>
    </source>
</evidence>
<accession>A4G158</accession>
<keyword evidence="3" id="KW-0548">Nucleotidyltransferase</keyword>
<keyword evidence="12" id="KW-1185">Reference proteome</keyword>
<evidence type="ECO:0000259" key="10">
    <source>
        <dbReference type="PROSITE" id="PS50878"/>
    </source>
</evidence>
<dbReference type="HOGENOM" id="CLU_028398_2_0_4"/>
<dbReference type="GO" id="GO:0046872">
    <property type="term" value="F:metal ion binding"/>
    <property type="evidence" value="ECO:0007669"/>
    <property type="project" value="UniProtKB-KW"/>
</dbReference>
<sequence>MQLDNRKFQLKIFNLPVIETIDDLAECTRLSPPLIKYLTYRADHLYKVFHIPKKIGEFREIAHPCRELKAIQGWILRHILDKLSPSENSKGFELGSSTLENASPHIGSNFLLNIDLKDFFPTIVASKVYGVFHSIGYNKKIAGALTSLCVFKGRLPQGAPTSPKLANLVCLKLDARIQGYAGPRGIVFTRYADDISLSAQTLKKIQNAKNLIHTIVASEGLEINNRKTSISGTRKRKKITGLVITENSVGIGRDLTRQIRAKIHHLFIEKSTNFSHVNGLLAYTYSVDKKSYRKLDSFIEKLKLKYPLCPATTELYKIKNSTITQFTKVCYRTSRIKKL</sequence>
<keyword evidence="6" id="KW-0695">RNA-directed DNA polymerase</keyword>
<dbReference type="eggNOG" id="COG3344">
    <property type="taxonomic scope" value="Bacteria"/>
</dbReference>
<dbReference type="PANTHER" id="PTHR34047">
    <property type="entry name" value="NUCLEAR INTRON MATURASE 1, MITOCHONDRIAL-RELATED"/>
    <property type="match status" value="1"/>
</dbReference>
<dbReference type="InterPro" id="IPR000123">
    <property type="entry name" value="Reverse_transcriptase_msDNA"/>
</dbReference>
<dbReference type="NCBIfam" id="NF038233">
    <property type="entry name" value="retron_St85_RT"/>
    <property type="match status" value="1"/>
</dbReference>
<dbReference type="PANTHER" id="PTHR34047:SF7">
    <property type="entry name" value="RNA-DIRECTED DNA POLYMERASE"/>
    <property type="match status" value="1"/>
</dbReference>
<dbReference type="KEGG" id="har:HEAR0006"/>
<gene>
    <name evidence="11" type="ordered locus">HEAR0006</name>
</gene>
<reference evidence="11 12" key="1">
    <citation type="journal article" date="2007" name="PLoS Genet.">
        <title>A tale of two oxidation states: bacterial colonization of arsenic-rich environments.</title>
        <authorList>
            <person name="Muller D."/>
            <person name="Medigue C."/>
            <person name="Koechler S."/>
            <person name="Barbe V."/>
            <person name="Barakat M."/>
            <person name="Talla E."/>
            <person name="Bonnefoy V."/>
            <person name="Krin E."/>
            <person name="Arsene-Ploetze F."/>
            <person name="Carapito C."/>
            <person name="Chandler M."/>
            <person name="Cournoyer B."/>
            <person name="Cruveiller S."/>
            <person name="Dossat C."/>
            <person name="Duval S."/>
            <person name="Heymann M."/>
            <person name="Leize E."/>
            <person name="Lieutaud A."/>
            <person name="Lievremont D."/>
            <person name="Makita Y."/>
            <person name="Mangenot S."/>
            <person name="Nitschke W."/>
            <person name="Ortet P."/>
            <person name="Perdrial N."/>
            <person name="Schoepp B."/>
            <person name="Siguier N."/>
            <person name="Simeonova D.D."/>
            <person name="Rouy Z."/>
            <person name="Segurens B."/>
            <person name="Turlin E."/>
            <person name="Vallenet D."/>
            <person name="Van Dorsselaer A."/>
            <person name="Weiss S."/>
            <person name="Weissenbach J."/>
            <person name="Lett M.C."/>
            <person name="Danchin A."/>
            <person name="Bertin P.N."/>
        </authorList>
    </citation>
    <scope>NUCLEOTIDE SEQUENCE [LARGE SCALE GENOMIC DNA]</scope>
    <source>
        <strain evidence="12">ULPAs1</strain>
    </source>
</reference>
<keyword evidence="7" id="KW-0051">Antiviral defense</keyword>
<organism evidence="11 12">
    <name type="scientific">Herminiimonas arsenicoxydans</name>
    <dbReference type="NCBI Taxonomy" id="204773"/>
    <lineage>
        <taxon>Bacteria</taxon>
        <taxon>Pseudomonadati</taxon>
        <taxon>Pseudomonadota</taxon>
        <taxon>Betaproteobacteria</taxon>
        <taxon>Burkholderiales</taxon>
        <taxon>Oxalobacteraceae</taxon>
        <taxon>Herminiimonas</taxon>
    </lineage>
</organism>
<dbReference type="PROSITE" id="PS50878">
    <property type="entry name" value="RT_POL"/>
    <property type="match status" value="1"/>
</dbReference>
<keyword evidence="4" id="KW-0479">Metal-binding</keyword>
<dbReference type="Proteomes" id="UP000006697">
    <property type="component" value="Chromosome"/>
</dbReference>
<feature type="domain" description="Reverse transcriptase" evidence="10">
    <location>
        <begin position="32"/>
        <end position="244"/>
    </location>
</feature>
<evidence type="ECO:0000313" key="11">
    <source>
        <dbReference type="EMBL" id="CAL60245.1"/>
    </source>
</evidence>
<comment type="catalytic activity">
    <reaction evidence="9">
        <text>DNA(n) + a 2'-deoxyribonucleoside 5'-triphosphate = DNA(n+1) + diphosphate</text>
        <dbReference type="Rhea" id="RHEA:22508"/>
        <dbReference type="Rhea" id="RHEA-COMP:17339"/>
        <dbReference type="Rhea" id="RHEA-COMP:17340"/>
        <dbReference type="ChEBI" id="CHEBI:33019"/>
        <dbReference type="ChEBI" id="CHEBI:61560"/>
        <dbReference type="ChEBI" id="CHEBI:173112"/>
        <dbReference type="EC" id="2.7.7.49"/>
    </reaction>
</comment>
<dbReference type="GO" id="GO:0003964">
    <property type="term" value="F:RNA-directed DNA polymerase activity"/>
    <property type="evidence" value="ECO:0007669"/>
    <property type="project" value="UniProtKB-KW"/>
</dbReference>
<protein>
    <recommendedName>
        <fullName evidence="1">RNA-directed DNA polymerase</fullName>
        <ecNumber evidence="1">2.7.7.49</ecNumber>
    </recommendedName>
</protein>
<proteinExistence type="inferred from homology"/>
<evidence type="ECO:0000256" key="5">
    <source>
        <dbReference type="ARBA" id="ARBA00022842"/>
    </source>
</evidence>
<evidence type="ECO:0000256" key="3">
    <source>
        <dbReference type="ARBA" id="ARBA00022695"/>
    </source>
</evidence>
<dbReference type="SUPFAM" id="SSF56672">
    <property type="entry name" value="DNA/RNA polymerases"/>
    <property type="match status" value="1"/>
</dbReference>
<dbReference type="GO" id="GO:0003723">
    <property type="term" value="F:RNA binding"/>
    <property type="evidence" value="ECO:0007669"/>
    <property type="project" value="InterPro"/>
</dbReference>
<evidence type="ECO:0000256" key="8">
    <source>
        <dbReference type="ARBA" id="ARBA00034120"/>
    </source>
</evidence>
<dbReference type="OrthoDB" id="7055795at2"/>
<dbReference type="AlphaFoldDB" id="A4G158"/>
<dbReference type="InterPro" id="IPR051083">
    <property type="entry name" value="GrpII_Intron_Splice-Mob/Def"/>
</dbReference>
<dbReference type="PRINTS" id="PR00866">
    <property type="entry name" value="RNADNAPOLMS"/>
</dbReference>
<dbReference type="InterPro" id="IPR000477">
    <property type="entry name" value="RT_dom"/>
</dbReference>
<dbReference type="EMBL" id="CU207211">
    <property type="protein sequence ID" value="CAL60245.1"/>
    <property type="molecule type" value="Genomic_DNA"/>
</dbReference>
<evidence type="ECO:0000256" key="7">
    <source>
        <dbReference type="ARBA" id="ARBA00023118"/>
    </source>
</evidence>